<name>Q24PG2_DESHY</name>
<dbReference type="eggNOG" id="COG0517">
    <property type="taxonomic scope" value="Bacteria"/>
</dbReference>
<dbReference type="InterPro" id="IPR000644">
    <property type="entry name" value="CBS_dom"/>
</dbReference>
<evidence type="ECO:0000313" key="5">
    <source>
        <dbReference type="Proteomes" id="UP000001946"/>
    </source>
</evidence>
<keyword evidence="5" id="KW-1185">Reference proteome</keyword>
<proteinExistence type="predicted"/>
<evidence type="ECO:0000256" key="2">
    <source>
        <dbReference type="PROSITE-ProRule" id="PRU00703"/>
    </source>
</evidence>
<dbReference type="Gene3D" id="3.10.580.10">
    <property type="entry name" value="CBS-domain"/>
    <property type="match status" value="1"/>
</dbReference>
<sequence>MSKSWYTSTKFRQNMFQGNHKGVLAMKVQDIMQTNVITISPNTEIREIAKLLCDHHISGVPVIDLFGNLIGIVSEGDLLHKETHPRVPEAVGFLGALIYYRGVKQYESDLKKLVALKASEIMTHEVITLDKDASIEEAASLMINHNVKRLPIMENGKMVGIITRKDVIKVLIEE</sequence>
<feature type="domain" description="CBS" evidence="3">
    <location>
        <begin position="32"/>
        <end position="89"/>
    </location>
</feature>
<dbReference type="PROSITE" id="PS51371">
    <property type="entry name" value="CBS"/>
    <property type="match status" value="2"/>
</dbReference>
<gene>
    <name evidence="4" type="ordered locus">DSY4291</name>
</gene>
<dbReference type="KEGG" id="dsy:DSY4291"/>
<evidence type="ECO:0000313" key="4">
    <source>
        <dbReference type="EMBL" id="BAE86080.1"/>
    </source>
</evidence>
<dbReference type="HOGENOM" id="CLU_040681_9_0_9"/>
<reference evidence="4 5" key="1">
    <citation type="journal article" date="2006" name="J. Bacteriol.">
        <title>Complete genome sequence of the dehalorespiring bacterium Desulfitobacterium hafniense Y51 and comparison with Dehalococcoides ethenogenes 195.</title>
        <authorList>
            <person name="Nonaka H."/>
            <person name="Keresztes G."/>
            <person name="Shinoda Y."/>
            <person name="Ikenaga Y."/>
            <person name="Abe M."/>
            <person name="Naito K."/>
            <person name="Inatomi K."/>
            <person name="Furukawa K."/>
            <person name="Inui M."/>
            <person name="Yukawa H."/>
        </authorList>
    </citation>
    <scope>NUCLEOTIDE SEQUENCE [LARGE SCALE GENOMIC DNA]</scope>
    <source>
        <strain evidence="4 5">Y51</strain>
    </source>
</reference>
<dbReference type="AlphaFoldDB" id="Q24PG2"/>
<protein>
    <recommendedName>
        <fullName evidence="3">CBS domain-containing protein</fullName>
    </recommendedName>
</protein>
<dbReference type="SMART" id="SM00116">
    <property type="entry name" value="CBS"/>
    <property type="match status" value="2"/>
</dbReference>
<dbReference type="STRING" id="138119.DSY4291"/>
<keyword evidence="1 2" id="KW-0129">CBS domain</keyword>
<organism evidence="4 5">
    <name type="scientific">Desulfitobacterium hafniense (strain Y51)</name>
    <dbReference type="NCBI Taxonomy" id="138119"/>
    <lineage>
        <taxon>Bacteria</taxon>
        <taxon>Bacillati</taxon>
        <taxon>Bacillota</taxon>
        <taxon>Clostridia</taxon>
        <taxon>Eubacteriales</taxon>
        <taxon>Desulfitobacteriaceae</taxon>
        <taxon>Desulfitobacterium</taxon>
    </lineage>
</organism>
<dbReference type="InterPro" id="IPR051257">
    <property type="entry name" value="Diverse_CBS-Domain"/>
</dbReference>
<dbReference type="CDD" id="cd04586">
    <property type="entry name" value="CBS_pair_BON_assoc"/>
    <property type="match status" value="1"/>
</dbReference>
<feature type="domain" description="CBS" evidence="3">
    <location>
        <begin position="122"/>
        <end position="174"/>
    </location>
</feature>
<accession>Q24PG2</accession>
<dbReference type="EMBL" id="AP008230">
    <property type="protein sequence ID" value="BAE86080.1"/>
    <property type="molecule type" value="Genomic_DNA"/>
</dbReference>
<dbReference type="PANTHER" id="PTHR43080:SF2">
    <property type="entry name" value="CBS DOMAIN-CONTAINING PROTEIN"/>
    <property type="match status" value="1"/>
</dbReference>
<evidence type="ECO:0000259" key="3">
    <source>
        <dbReference type="PROSITE" id="PS51371"/>
    </source>
</evidence>
<evidence type="ECO:0000256" key="1">
    <source>
        <dbReference type="ARBA" id="ARBA00023122"/>
    </source>
</evidence>
<dbReference type="SUPFAM" id="SSF54631">
    <property type="entry name" value="CBS-domain pair"/>
    <property type="match status" value="1"/>
</dbReference>
<dbReference type="Pfam" id="PF00571">
    <property type="entry name" value="CBS"/>
    <property type="match status" value="2"/>
</dbReference>
<dbReference type="PANTHER" id="PTHR43080">
    <property type="entry name" value="CBS DOMAIN-CONTAINING PROTEIN CBSX3, MITOCHONDRIAL"/>
    <property type="match status" value="1"/>
</dbReference>
<dbReference type="InterPro" id="IPR046342">
    <property type="entry name" value="CBS_dom_sf"/>
</dbReference>
<dbReference type="Proteomes" id="UP000001946">
    <property type="component" value="Chromosome"/>
</dbReference>